<dbReference type="PANTHER" id="PTHR43289">
    <property type="entry name" value="MITOGEN-ACTIVATED PROTEIN KINASE KINASE KINASE 20-RELATED"/>
    <property type="match status" value="1"/>
</dbReference>
<feature type="transmembrane region" description="Helical" evidence="7">
    <location>
        <begin position="337"/>
        <end position="359"/>
    </location>
</feature>
<dbReference type="PROSITE" id="PS00107">
    <property type="entry name" value="PROTEIN_KINASE_ATP"/>
    <property type="match status" value="1"/>
</dbReference>
<evidence type="ECO:0000256" key="6">
    <source>
        <dbReference type="SAM" id="MobiDB-lite"/>
    </source>
</evidence>
<organism evidence="9 10">
    <name type="scientific">Kineosporia mesophila</name>
    <dbReference type="NCBI Taxonomy" id="566012"/>
    <lineage>
        <taxon>Bacteria</taxon>
        <taxon>Bacillati</taxon>
        <taxon>Actinomycetota</taxon>
        <taxon>Actinomycetes</taxon>
        <taxon>Kineosporiales</taxon>
        <taxon>Kineosporiaceae</taxon>
        <taxon>Kineosporia</taxon>
    </lineage>
</organism>
<reference evidence="10" key="1">
    <citation type="journal article" date="2019" name="Int. J. Syst. Evol. Microbiol.">
        <title>The Global Catalogue of Microorganisms (GCM) 10K type strain sequencing project: providing services to taxonomists for standard genome sequencing and annotation.</title>
        <authorList>
            <consortium name="The Broad Institute Genomics Platform"/>
            <consortium name="The Broad Institute Genome Sequencing Center for Infectious Disease"/>
            <person name="Wu L."/>
            <person name="Ma J."/>
        </authorList>
    </citation>
    <scope>NUCLEOTIDE SEQUENCE [LARGE SCALE GENOMIC DNA]</scope>
    <source>
        <strain evidence="10">JCM 16902</strain>
    </source>
</reference>
<sequence>MYDLRPGDPEQIGEFAVVGRLGGGGMGTVYLAESPDGTRVAIKVVHEYLAADPEFRRRFAHEVDSAGKISGTYTAEVLTADTEARLPWMATEFVEGHNLLQTVDVDGPLSPEAVLELAAGVADALTEIHRAGVIHRDLKPSNILLSPQGPRVIDFGIARAAEASTVTSTGKITGSAAYMSPEQAVGQRVGPATDVFSLGALLYYAATGEPAFGTGPATAMLYRTVHGEVNLEPIRSAPLRDLIAALLEKDPADRPNAKHIAIAARTGTPVTRLPRHTPAAGVRAVPPPAPTPAGGVSAYDNLMNQVALATASRGNPIIQTTQQHTPIDRASRFRSPVLVQAAAGAALLVALVVGGVVLFTTGDKEKAPTANVSGSEDVPSPTATTAGPQITGKATPANVGGPTSVPTYATTTGRSYTTTRAGDPLATVTVTPSRSASPTPTKTKPTTSTTTSTAAPPPAATSTPAVDPPTTTTGGGGDDGGGGDGGSDTSTTTDAGEPGAAAENP</sequence>
<feature type="compositionally biased region" description="Gly residues" evidence="6">
    <location>
        <begin position="473"/>
        <end position="486"/>
    </location>
</feature>
<feature type="compositionally biased region" description="Low complexity" evidence="6">
    <location>
        <begin position="407"/>
        <end position="472"/>
    </location>
</feature>
<dbReference type="InterPro" id="IPR011009">
    <property type="entry name" value="Kinase-like_dom_sf"/>
</dbReference>
<dbReference type="Gene3D" id="3.30.200.20">
    <property type="entry name" value="Phosphorylase Kinase, domain 1"/>
    <property type="match status" value="1"/>
</dbReference>
<dbReference type="InterPro" id="IPR000719">
    <property type="entry name" value="Prot_kinase_dom"/>
</dbReference>
<keyword evidence="2 5" id="KW-0547">Nucleotide-binding</keyword>
<evidence type="ECO:0000256" key="5">
    <source>
        <dbReference type="PROSITE-ProRule" id="PRU10141"/>
    </source>
</evidence>
<comment type="caution">
    <text evidence="9">The sequence shown here is derived from an EMBL/GenBank/DDBJ whole genome shotgun (WGS) entry which is preliminary data.</text>
</comment>
<keyword evidence="3" id="KW-0418">Kinase</keyword>
<dbReference type="CDD" id="cd14014">
    <property type="entry name" value="STKc_PknB_like"/>
    <property type="match status" value="1"/>
</dbReference>
<dbReference type="Gene3D" id="1.10.510.10">
    <property type="entry name" value="Transferase(Phosphotransferase) domain 1"/>
    <property type="match status" value="1"/>
</dbReference>
<feature type="region of interest" description="Disordered" evidence="6">
    <location>
        <begin position="366"/>
        <end position="505"/>
    </location>
</feature>
<dbReference type="SMART" id="SM00220">
    <property type="entry name" value="S_TKc"/>
    <property type="match status" value="1"/>
</dbReference>
<dbReference type="Proteomes" id="UP001501074">
    <property type="component" value="Unassembled WGS sequence"/>
</dbReference>
<evidence type="ECO:0000256" key="4">
    <source>
        <dbReference type="ARBA" id="ARBA00022840"/>
    </source>
</evidence>
<name>A0ABP6Z695_9ACTN</name>
<keyword evidence="10" id="KW-1185">Reference proteome</keyword>
<dbReference type="RefSeq" id="WP_331283010.1">
    <property type="nucleotide sequence ID" value="NZ_BAAAZO010000002.1"/>
</dbReference>
<keyword evidence="4 5" id="KW-0067">ATP-binding</keyword>
<feature type="binding site" evidence="5">
    <location>
        <position position="43"/>
    </location>
    <ligand>
        <name>ATP</name>
        <dbReference type="ChEBI" id="CHEBI:30616"/>
    </ligand>
</feature>
<dbReference type="PANTHER" id="PTHR43289:SF34">
    <property type="entry name" value="SERINE_THREONINE-PROTEIN KINASE YBDM-RELATED"/>
    <property type="match status" value="1"/>
</dbReference>
<evidence type="ECO:0000256" key="1">
    <source>
        <dbReference type="ARBA" id="ARBA00022679"/>
    </source>
</evidence>
<dbReference type="PROSITE" id="PS50011">
    <property type="entry name" value="PROTEIN_KINASE_DOM"/>
    <property type="match status" value="1"/>
</dbReference>
<dbReference type="SUPFAM" id="SSF56112">
    <property type="entry name" value="Protein kinase-like (PK-like)"/>
    <property type="match status" value="1"/>
</dbReference>
<dbReference type="EMBL" id="BAAAZO010000002">
    <property type="protein sequence ID" value="GAA3599272.1"/>
    <property type="molecule type" value="Genomic_DNA"/>
</dbReference>
<keyword evidence="1" id="KW-0808">Transferase</keyword>
<dbReference type="PROSITE" id="PS00108">
    <property type="entry name" value="PROTEIN_KINASE_ST"/>
    <property type="match status" value="1"/>
</dbReference>
<proteinExistence type="predicted"/>
<evidence type="ECO:0000256" key="2">
    <source>
        <dbReference type="ARBA" id="ARBA00022741"/>
    </source>
</evidence>
<feature type="compositionally biased region" description="Low complexity" evidence="6">
    <location>
        <begin position="487"/>
        <end position="496"/>
    </location>
</feature>
<evidence type="ECO:0000313" key="9">
    <source>
        <dbReference type="EMBL" id="GAA3599272.1"/>
    </source>
</evidence>
<keyword evidence="7" id="KW-1133">Transmembrane helix</keyword>
<evidence type="ECO:0000256" key="3">
    <source>
        <dbReference type="ARBA" id="ARBA00022777"/>
    </source>
</evidence>
<dbReference type="InterPro" id="IPR008271">
    <property type="entry name" value="Ser/Thr_kinase_AS"/>
</dbReference>
<accession>A0ABP6Z695</accession>
<dbReference type="InterPro" id="IPR017441">
    <property type="entry name" value="Protein_kinase_ATP_BS"/>
</dbReference>
<protein>
    <recommendedName>
        <fullName evidence="8">Protein kinase domain-containing protein</fullName>
    </recommendedName>
</protein>
<evidence type="ECO:0000313" key="10">
    <source>
        <dbReference type="Proteomes" id="UP001501074"/>
    </source>
</evidence>
<dbReference type="Pfam" id="PF00069">
    <property type="entry name" value="Pkinase"/>
    <property type="match status" value="1"/>
</dbReference>
<feature type="domain" description="Protein kinase" evidence="8">
    <location>
        <begin position="15"/>
        <end position="271"/>
    </location>
</feature>
<evidence type="ECO:0000259" key="8">
    <source>
        <dbReference type="PROSITE" id="PS50011"/>
    </source>
</evidence>
<gene>
    <name evidence="9" type="ORF">GCM10022223_13400</name>
</gene>
<keyword evidence="7" id="KW-0472">Membrane</keyword>
<evidence type="ECO:0000256" key="7">
    <source>
        <dbReference type="SAM" id="Phobius"/>
    </source>
</evidence>
<keyword evidence="7" id="KW-0812">Transmembrane</keyword>